<feature type="compositionally biased region" description="Low complexity" evidence="1">
    <location>
        <begin position="308"/>
        <end position="342"/>
    </location>
</feature>
<dbReference type="InterPro" id="IPR031928">
    <property type="entry name" value="RsdA_SigD-bd"/>
</dbReference>
<dbReference type="EMBL" id="SMFZ01000002">
    <property type="protein sequence ID" value="TCK20395.1"/>
    <property type="molecule type" value="Genomic_DNA"/>
</dbReference>
<evidence type="ECO:0000313" key="4">
    <source>
        <dbReference type="Proteomes" id="UP000295560"/>
    </source>
</evidence>
<dbReference type="AlphaFoldDB" id="A0A4R1HIV5"/>
<feature type="compositionally biased region" description="Polar residues" evidence="1">
    <location>
        <begin position="350"/>
        <end position="363"/>
    </location>
</feature>
<feature type="region of interest" description="Disordered" evidence="1">
    <location>
        <begin position="236"/>
        <end position="363"/>
    </location>
</feature>
<dbReference type="Pfam" id="PF16751">
    <property type="entry name" value="RsdA_SigD_bd"/>
    <property type="match status" value="1"/>
</dbReference>
<feature type="domain" description="Anti-sigma-D factor RsdA sigma factor binding region" evidence="2">
    <location>
        <begin position="55"/>
        <end position="104"/>
    </location>
</feature>
<feature type="region of interest" description="Disordered" evidence="1">
    <location>
        <begin position="1"/>
        <end position="51"/>
    </location>
</feature>
<sequence>MREHGGHGPGQRPPAPGPNWSGRRPGPTGTNGHTHHPSPGRPFDADMLDEDGPLDLIELQADDELINALSSGLTVSGPGRQGYDADDHLVAMLSAWRADVDAEPMPQLVEPDVAAEALAPQRRSRRVSYLRPVIAAVAVAACGLGVLSVSAHEAQPGDSLWGLSKVLYAERAEQVQAASDLRTGIDRVNAKLASGDTIGAQQDLDAMGPLLAKVEPGGSDQAYFDQQRQFLTAKVAETPPGQPTDPTAPLRNGTAAPLPPSTEGSADPGPGTATSPQAPSGTSPGTGLPPGSTGPGSDPRSLQGPGTGPTAPTTTSPTAPADPTSPTTEGSADPTTTTTRPTASGEGSADPSTTAGGVSSTPR</sequence>
<evidence type="ECO:0000256" key="1">
    <source>
        <dbReference type="SAM" id="MobiDB-lite"/>
    </source>
</evidence>
<evidence type="ECO:0000313" key="3">
    <source>
        <dbReference type="EMBL" id="TCK20395.1"/>
    </source>
</evidence>
<evidence type="ECO:0000259" key="2">
    <source>
        <dbReference type="Pfam" id="PF16751"/>
    </source>
</evidence>
<feature type="compositionally biased region" description="Low complexity" evidence="1">
    <location>
        <begin position="279"/>
        <end position="299"/>
    </location>
</feature>
<organism evidence="3 4">
    <name type="scientific">Pseudonocardia endophytica</name>
    <dbReference type="NCBI Taxonomy" id="401976"/>
    <lineage>
        <taxon>Bacteria</taxon>
        <taxon>Bacillati</taxon>
        <taxon>Actinomycetota</taxon>
        <taxon>Actinomycetes</taxon>
        <taxon>Pseudonocardiales</taxon>
        <taxon>Pseudonocardiaceae</taxon>
        <taxon>Pseudonocardia</taxon>
    </lineage>
</organism>
<gene>
    <name evidence="3" type="ORF">EV378_4354</name>
</gene>
<dbReference type="Proteomes" id="UP000295560">
    <property type="component" value="Unassembled WGS sequence"/>
</dbReference>
<protein>
    <submittedName>
        <fullName evidence="3">Anti-sigma-D factor RsdA-like protein</fullName>
    </submittedName>
</protein>
<reference evidence="3 4" key="1">
    <citation type="submission" date="2019-03" db="EMBL/GenBank/DDBJ databases">
        <title>Sequencing the genomes of 1000 actinobacteria strains.</title>
        <authorList>
            <person name="Klenk H.-P."/>
        </authorList>
    </citation>
    <scope>NUCLEOTIDE SEQUENCE [LARGE SCALE GENOMIC DNA]</scope>
    <source>
        <strain evidence="3 4">DSM 44969</strain>
    </source>
</reference>
<dbReference type="Gene3D" id="6.10.250.1300">
    <property type="match status" value="1"/>
</dbReference>
<dbReference type="OrthoDB" id="5191711at2"/>
<proteinExistence type="predicted"/>
<name>A0A4R1HIV5_PSEEN</name>
<comment type="caution">
    <text evidence="3">The sequence shown here is derived from an EMBL/GenBank/DDBJ whole genome shotgun (WGS) entry which is preliminary data.</text>
</comment>
<keyword evidence="4" id="KW-1185">Reference proteome</keyword>
<accession>A0A4R1HIV5</accession>